<feature type="binding site" evidence="2">
    <location>
        <position position="105"/>
    </location>
    <ligand>
        <name>Mn(2+)</name>
        <dbReference type="ChEBI" id="CHEBI:29035"/>
        <label>2</label>
    </ligand>
</feature>
<dbReference type="NCBIfam" id="TIGR01891">
    <property type="entry name" value="amidohydrolases"/>
    <property type="match status" value="1"/>
</dbReference>
<proteinExistence type="predicted"/>
<dbReference type="InterPro" id="IPR017439">
    <property type="entry name" value="Amidohydrolase"/>
</dbReference>
<dbReference type="GO" id="GO:0016787">
    <property type="term" value="F:hydrolase activity"/>
    <property type="evidence" value="ECO:0007669"/>
    <property type="project" value="UniProtKB-KW"/>
</dbReference>
<dbReference type="Pfam" id="PF07687">
    <property type="entry name" value="M20_dimer"/>
    <property type="match status" value="1"/>
</dbReference>
<dbReference type="InterPro" id="IPR036264">
    <property type="entry name" value="Bact_exopeptidase_dim_dom"/>
</dbReference>
<dbReference type="PANTHER" id="PTHR11014:SF63">
    <property type="entry name" value="METALLOPEPTIDASE, PUTATIVE (AFU_ORTHOLOGUE AFUA_6G09600)-RELATED"/>
    <property type="match status" value="1"/>
</dbReference>
<dbReference type="Pfam" id="PF01546">
    <property type="entry name" value="Peptidase_M20"/>
    <property type="match status" value="1"/>
</dbReference>
<name>A0A0B0ELN2_9BACT</name>
<dbReference type="Proteomes" id="UP000030652">
    <property type="component" value="Unassembled WGS sequence"/>
</dbReference>
<dbReference type="PIRSF" id="PIRSF005962">
    <property type="entry name" value="Pept_M20D_amidohydro"/>
    <property type="match status" value="1"/>
</dbReference>
<evidence type="ECO:0000313" key="5">
    <source>
        <dbReference type="Proteomes" id="UP000030652"/>
    </source>
</evidence>
<dbReference type="EMBL" id="JRYO01000154">
    <property type="protein sequence ID" value="KHE92043.1"/>
    <property type="molecule type" value="Genomic_DNA"/>
</dbReference>
<dbReference type="Gene3D" id="3.40.630.10">
    <property type="entry name" value="Zn peptidases"/>
    <property type="match status" value="1"/>
</dbReference>
<feature type="domain" description="Peptidase M20 dimerisation" evidence="3">
    <location>
        <begin position="189"/>
        <end position="283"/>
    </location>
</feature>
<evidence type="ECO:0000256" key="2">
    <source>
        <dbReference type="PIRSR" id="PIRSR005962-1"/>
    </source>
</evidence>
<evidence type="ECO:0000256" key="1">
    <source>
        <dbReference type="ARBA" id="ARBA00022801"/>
    </source>
</evidence>
<dbReference type="SUPFAM" id="SSF55031">
    <property type="entry name" value="Bacterial exopeptidase dimerisation domain"/>
    <property type="match status" value="1"/>
</dbReference>
<keyword evidence="1 4" id="KW-0378">Hydrolase</keyword>
<accession>A0A0B0ELN2</accession>
<reference evidence="4 5" key="1">
    <citation type="submission" date="2014-10" db="EMBL/GenBank/DDBJ databases">
        <title>Draft genome of anammox bacterium scalindua brodae, obtained using differential coverage binning of sequence data from two enrichment reactors.</title>
        <authorList>
            <person name="Speth D.R."/>
            <person name="Russ L."/>
            <person name="Kartal B."/>
            <person name="Op den Camp H.J."/>
            <person name="Dutilh B.E."/>
            <person name="Jetten M.S."/>
        </authorList>
    </citation>
    <scope>NUCLEOTIDE SEQUENCE [LARGE SCALE GENOMIC DNA]</scope>
    <source>
        <strain evidence="4">RU1</strain>
    </source>
</reference>
<gene>
    <name evidence="4" type="ORF">SCABRO_02214</name>
</gene>
<feature type="binding site" evidence="2">
    <location>
        <position position="139"/>
    </location>
    <ligand>
        <name>Mn(2+)</name>
        <dbReference type="ChEBI" id="CHEBI:29035"/>
        <label>2</label>
    </ligand>
</feature>
<dbReference type="GO" id="GO:0046872">
    <property type="term" value="F:metal ion binding"/>
    <property type="evidence" value="ECO:0007669"/>
    <property type="project" value="UniProtKB-KW"/>
</dbReference>
<dbReference type="SUPFAM" id="SSF53187">
    <property type="entry name" value="Zn-dependent exopeptidases"/>
    <property type="match status" value="1"/>
</dbReference>
<feature type="binding site" evidence="2">
    <location>
        <position position="103"/>
    </location>
    <ligand>
        <name>Mn(2+)</name>
        <dbReference type="ChEBI" id="CHEBI:29035"/>
        <label>2</label>
    </ligand>
</feature>
<organism evidence="4 5">
    <name type="scientific">Candidatus Scalindua brodae</name>
    <dbReference type="NCBI Taxonomy" id="237368"/>
    <lineage>
        <taxon>Bacteria</taxon>
        <taxon>Pseudomonadati</taxon>
        <taxon>Planctomycetota</taxon>
        <taxon>Candidatus Brocadiia</taxon>
        <taxon>Candidatus Brocadiales</taxon>
        <taxon>Candidatus Scalinduaceae</taxon>
        <taxon>Candidatus Scalindua</taxon>
    </lineage>
</organism>
<dbReference type="PANTHER" id="PTHR11014">
    <property type="entry name" value="PEPTIDASE M20 FAMILY MEMBER"/>
    <property type="match status" value="1"/>
</dbReference>
<comment type="cofactor">
    <cofactor evidence="2">
        <name>Mn(2+)</name>
        <dbReference type="ChEBI" id="CHEBI:29035"/>
    </cofactor>
    <text evidence="2">The Mn(2+) ion enhances activity.</text>
</comment>
<evidence type="ECO:0000313" key="4">
    <source>
        <dbReference type="EMBL" id="KHE92043.1"/>
    </source>
</evidence>
<protein>
    <submittedName>
        <fullName evidence="4">Amidohydrolase</fullName>
    </submittedName>
</protein>
<feature type="binding site" evidence="2">
    <location>
        <position position="165"/>
    </location>
    <ligand>
        <name>Mn(2+)</name>
        <dbReference type="ChEBI" id="CHEBI:29035"/>
        <label>2</label>
    </ligand>
</feature>
<dbReference type="InterPro" id="IPR011650">
    <property type="entry name" value="Peptidase_M20_dimer"/>
</dbReference>
<sequence length="402" mass="43675">MRDTIHNEVRKIIEKAIDLRHRFHEIPERSFEENKTSRLIAQELQQMGLDVEEGIAGTGVAANIKGGLHGNTIALRADMDALNIEEETSKPYASRHKGLSHSCGHDGHIVCLLEAARILVKLREQLAGTVRVIFQPGEENGTGAQAMIDAGALGSPLPAAIFALHAWPYLESGVVASKPGNITAAIDYFSITVKGKGGHGARPHESTNPIISASHIVQEISALTNKGDNGKDPCVVSVGIIQGGTQPNTIPDHASIEGTIRSLNETNRRKTLETFNKTVKEIGIQQNVQVAIDFIKYGPPVNNNPDLYHLFEKVCTDLLVPEKRAYIKQQSMGSEDFGNYTQLIPGLLIRLGMGESSPPLHTGRFDFCDKSLDAGITILVGLAMKATETNLLFWSTVTRSLL</sequence>
<comment type="caution">
    <text evidence="4">The sequence shown here is derived from an EMBL/GenBank/DDBJ whole genome shotgun (WGS) entry which is preliminary data.</text>
</comment>
<dbReference type="AlphaFoldDB" id="A0A0B0ELN2"/>
<feature type="binding site" evidence="2">
    <location>
        <position position="361"/>
    </location>
    <ligand>
        <name>Mn(2+)</name>
        <dbReference type="ChEBI" id="CHEBI:29035"/>
        <label>2</label>
    </ligand>
</feature>
<keyword evidence="2" id="KW-0464">Manganese</keyword>
<dbReference type="Gene3D" id="3.30.70.360">
    <property type="match status" value="1"/>
</dbReference>
<keyword evidence="2" id="KW-0479">Metal-binding</keyword>
<dbReference type="CDD" id="cd03886">
    <property type="entry name" value="M20_Acy1"/>
    <property type="match status" value="1"/>
</dbReference>
<evidence type="ECO:0000259" key="3">
    <source>
        <dbReference type="Pfam" id="PF07687"/>
    </source>
</evidence>
<dbReference type="InterPro" id="IPR002933">
    <property type="entry name" value="Peptidase_M20"/>
</dbReference>
<dbReference type="eggNOG" id="COG1473">
    <property type="taxonomic scope" value="Bacteria"/>
</dbReference>